<proteinExistence type="predicted"/>
<dbReference type="VEuPathDB" id="FungiDB:VP01_1125g4"/>
<dbReference type="STRING" id="27349.A0A0L6VSA6"/>
<evidence type="ECO:0000313" key="1">
    <source>
        <dbReference type="EMBL" id="KNZ63574.1"/>
    </source>
</evidence>
<accession>A0A0L6VSA6</accession>
<evidence type="ECO:0000313" key="2">
    <source>
        <dbReference type="Proteomes" id="UP000037035"/>
    </source>
</evidence>
<protein>
    <submittedName>
        <fullName evidence="1">Uncharacterized protein</fullName>
    </submittedName>
</protein>
<dbReference type="SUPFAM" id="SSF48403">
    <property type="entry name" value="Ankyrin repeat"/>
    <property type="match status" value="1"/>
</dbReference>
<comment type="caution">
    <text evidence="1">The sequence shown here is derived from an EMBL/GenBank/DDBJ whole genome shotgun (WGS) entry which is preliminary data.</text>
</comment>
<dbReference type="Proteomes" id="UP000037035">
    <property type="component" value="Unassembled WGS sequence"/>
</dbReference>
<dbReference type="Gene3D" id="1.25.40.20">
    <property type="entry name" value="Ankyrin repeat-containing domain"/>
    <property type="match status" value="1"/>
</dbReference>
<gene>
    <name evidence="1" type="ORF">VP01_1125g4</name>
</gene>
<reference evidence="1 2" key="1">
    <citation type="submission" date="2015-08" db="EMBL/GenBank/DDBJ databases">
        <title>Next Generation Sequencing and Analysis of the Genome of Puccinia sorghi L Schw, the Causal Agent of Maize Common Rust.</title>
        <authorList>
            <person name="Rochi L."/>
            <person name="Burguener G."/>
            <person name="Darino M."/>
            <person name="Turjanski A."/>
            <person name="Kreff E."/>
            <person name="Dieguez M.J."/>
            <person name="Sacco F."/>
        </authorList>
    </citation>
    <scope>NUCLEOTIDE SEQUENCE [LARGE SCALE GENOMIC DNA]</scope>
    <source>
        <strain evidence="1 2">RO10H11247</strain>
    </source>
</reference>
<organism evidence="1 2">
    <name type="scientific">Puccinia sorghi</name>
    <dbReference type="NCBI Taxonomy" id="27349"/>
    <lineage>
        <taxon>Eukaryota</taxon>
        <taxon>Fungi</taxon>
        <taxon>Dikarya</taxon>
        <taxon>Basidiomycota</taxon>
        <taxon>Pucciniomycotina</taxon>
        <taxon>Pucciniomycetes</taxon>
        <taxon>Pucciniales</taxon>
        <taxon>Pucciniaceae</taxon>
        <taxon>Puccinia</taxon>
    </lineage>
</organism>
<dbReference type="AlphaFoldDB" id="A0A0L6VSA6"/>
<dbReference type="InterPro" id="IPR036770">
    <property type="entry name" value="Ankyrin_rpt-contain_sf"/>
</dbReference>
<sequence>MESLPVELLHHIHLLSESEHLPIANKSLHHIYQRTTSNRYRAIFLWRKYVTSNSNKIPWHAILSVPACTLEVLRILTSFHDQHQPGNKIKIPVLPTRLFKALNTSTKEEHTAYQYIHTLLKEYQTSPDKLGGYPLARSVLSRNIPFICLLLSYGARPAIKNNLVIMVAIETGDLSLLRLLIEPSFIHPRQDSSNHHSPLTLPQNSHKKIKLADRVQITDQMLEKAIKMKHPSIAHYLIQKGARPTLETIRLIESL</sequence>
<name>A0A0L6VSA6_9BASI</name>
<keyword evidence="2" id="KW-1185">Reference proteome</keyword>
<dbReference type="EMBL" id="LAVV01001399">
    <property type="protein sequence ID" value="KNZ63574.1"/>
    <property type="molecule type" value="Genomic_DNA"/>
</dbReference>
<dbReference type="OrthoDB" id="2497616at2759"/>